<keyword evidence="3" id="KW-0489">Methyltransferase</keyword>
<reference evidence="11" key="1">
    <citation type="submission" date="2014-09" db="EMBL/GenBank/DDBJ databases">
        <authorList>
            <person name="Magalhaes I.L.F."/>
            <person name="Oliveira U."/>
            <person name="Santos F.R."/>
            <person name="Vidigal T.H.D.A."/>
            <person name="Brescovit A.D."/>
            <person name="Santos A.J."/>
        </authorList>
    </citation>
    <scope>NUCLEOTIDE SEQUENCE</scope>
    <source>
        <tissue evidence="11">Shoot tissue taken approximately 20 cm above the soil surface</tissue>
    </source>
</reference>
<evidence type="ECO:0000313" key="11">
    <source>
        <dbReference type="EMBL" id="JAD15019.1"/>
    </source>
</evidence>
<evidence type="ECO:0000256" key="3">
    <source>
        <dbReference type="ARBA" id="ARBA00022603"/>
    </source>
</evidence>
<feature type="domain" description="tRNA wybutosine-synthesizing protein" evidence="10">
    <location>
        <begin position="6"/>
        <end position="203"/>
    </location>
</feature>
<dbReference type="InterPro" id="IPR003827">
    <property type="entry name" value="tRNA_yW-synthesising"/>
</dbReference>
<dbReference type="EMBL" id="GBRH01282876">
    <property type="protein sequence ID" value="JAD15019.1"/>
    <property type="molecule type" value="Transcribed_RNA"/>
</dbReference>
<name>A0A0A8XNJ7_ARUDO</name>
<comment type="catalytic activity">
    <reaction evidence="8">
        <text>4-demethyl-7-[(3S)-3-amino-3-carboxypropyl]wyosine(37) in tRNA(Phe) + S-adenosyl-L-methionine = 7-[(3S)-3-amino-3-carboxypropyl]wyosine(37) in tRNA(Phe) + S-adenosyl-L-homocysteine + H(+)</text>
        <dbReference type="Rhea" id="RHEA:36635"/>
        <dbReference type="Rhea" id="RHEA-COMP:10378"/>
        <dbReference type="Rhea" id="RHEA-COMP:10379"/>
        <dbReference type="ChEBI" id="CHEBI:15378"/>
        <dbReference type="ChEBI" id="CHEBI:57856"/>
        <dbReference type="ChEBI" id="CHEBI:59789"/>
        <dbReference type="ChEBI" id="CHEBI:73543"/>
        <dbReference type="ChEBI" id="CHEBI:73550"/>
        <dbReference type="EC" id="2.1.1.282"/>
    </reaction>
</comment>
<protein>
    <recommendedName>
        <fullName evidence="2">tRNA(Phe) 7-[(3-amino-3-carboxypropyl)-4-demethylwyosine(37)-N(4)]-methyltransferase</fullName>
        <ecNumber evidence="2">2.1.1.282</ecNumber>
    </recommendedName>
    <alternativeName>
        <fullName evidence="7">tRNA(Phe) 7-((3-amino-3-carboxypropyl)-4-demethylwyosine(37)-N(4))-methyltransferase</fullName>
    </alternativeName>
</protein>
<accession>A0A0A8XNJ7</accession>
<organism evidence="11">
    <name type="scientific">Arundo donax</name>
    <name type="common">Giant reed</name>
    <name type="synonym">Donax arundinaceus</name>
    <dbReference type="NCBI Taxonomy" id="35708"/>
    <lineage>
        <taxon>Eukaryota</taxon>
        <taxon>Viridiplantae</taxon>
        <taxon>Streptophyta</taxon>
        <taxon>Embryophyta</taxon>
        <taxon>Tracheophyta</taxon>
        <taxon>Spermatophyta</taxon>
        <taxon>Magnoliopsida</taxon>
        <taxon>Liliopsida</taxon>
        <taxon>Poales</taxon>
        <taxon>Poaceae</taxon>
        <taxon>PACMAD clade</taxon>
        <taxon>Arundinoideae</taxon>
        <taxon>Arundineae</taxon>
        <taxon>Arundo</taxon>
    </lineage>
</organism>
<keyword evidence="6" id="KW-0819">tRNA processing</keyword>
<evidence type="ECO:0000256" key="2">
    <source>
        <dbReference type="ARBA" id="ARBA00012750"/>
    </source>
</evidence>
<dbReference type="EC" id="2.1.1.282" evidence="2"/>
<dbReference type="InterPro" id="IPR036602">
    <property type="entry name" value="tRNA_yW-synthesising-like_sf"/>
</dbReference>
<evidence type="ECO:0000256" key="9">
    <source>
        <dbReference type="SAM" id="MobiDB-lite"/>
    </source>
</evidence>
<dbReference type="Gene3D" id="3.30.1960.10">
    <property type="entry name" value="tRNA wybutosine-synthesizing-like"/>
    <property type="match status" value="1"/>
</dbReference>
<comment type="similarity">
    <text evidence="1">Belongs to the TYW3 family.</text>
</comment>
<sequence>MDFAHRKAAALAALSSPAPDKSPKGGVDAPIAPLLDVLNSHPDLFTTSSCSGRVSILAQPQEGQGPKPKKKARGGGWVYVSHDPADPDAVVEQLFGGSGPGGAGDELVFRFEPMIVAVECRHATAAAALVAAAIGAGFRESGITSLQKRAMVAIRCSIRMEVPLGQIGELVVSPEYVRYLVRIANGKMEANKRRMDGFLDLLRTKGLPGSSGLLNHCNGSDDQSVDHGASLDPEVKMPLDKSAKNNDEYLVVKRRNVNHSCDADDRGDSEFGEGSIEAIYFEDQDCTFSIGVKHGFD</sequence>
<evidence type="ECO:0000259" key="10">
    <source>
        <dbReference type="Pfam" id="PF02676"/>
    </source>
</evidence>
<dbReference type="GO" id="GO:0032259">
    <property type="term" value="P:methylation"/>
    <property type="evidence" value="ECO:0007669"/>
    <property type="project" value="UniProtKB-KW"/>
</dbReference>
<dbReference type="GO" id="GO:0008168">
    <property type="term" value="F:methyltransferase activity"/>
    <property type="evidence" value="ECO:0007669"/>
    <property type="project" value="UniProtKB-KW"/>
</dbReference>
<dbReference type="GO" id="GO:0008033">
    <property type="term" value="P:tRNA processing"/>
    <property type="evidence" value="ECO:0007669"/>
    <property type="project" value="UniProtKB-KW"/>
</dbReference>
<evidence type="ECO:0000256" key="5">
    <source>
        <dbReference type="ARBA" id="ARBA00022691"/>
    </source>
</evidence>
<evidence type="ECO:0000256" key="8">
    <source>
        <dbReference type="ARBA" id="ARBA00049202"/>
    </source>
</evidence>
<dbReference type="AlphaFoldDB" id="A0A0A8XNJ7"/>
<evidence type="ECO:0000256" key="1">
    <source>
        <dbReference type="ARBA" id="ARBA00008569"/>
    </source>
</evidence>
<evidence type="ECO:0000256" key="7">
    <source>
        <dbReference type="ARBA" id="ARBA00030554"/>
    </source>
</evidence>
<reference evidence="11" key="2">
    <citation type="journal article" date="2015" name="Data Brief">
        <title>Shoot transcriptome of the giant reed, Arundo donax.</title>
        <authorList>
            <person name="Barrero R.A."/>
            <person name="Guerrero F.D."/>
            <person name="Moolhuijzen P."/>
            <person name="Goolsby J.A."/>
            <person name="Tidwell J."/>
            <person name="Bellgard S.E."/>
            <person name="Bellgard M.I."/>
        </authorList>
    </citation>
    <scope>NUCLEOTIDE SEQUENCE</scope>
    <source>
        <tissue evidence="11">Shoot tissue taken approximately 20 cm above the soil surface</tissue>
    </source>
</reference>
<feature type="region of interest" description="Disordered" evidence="9">
    <location>
        <begin position="1"/>
        <end position="29"/>
    </location>
</feature>
<feature type="compositionally biased region" description="Low complexity" evidence="9">
    <location>
        <begin position="9"/>
        <end position="19"/>
    </location>
</feature>
<proteinExistence type="inferred from homology"/>
<dbReference type="PANTHER" id="PTHR48418:SF1">
    <property type="entry name" value="TRNA WYBUTOSINE-SYNTHESIZING PROTEIN 3"/>
    <property type="match status" value="1"/>
</dbReference>
<dbReference type="SUPFAM" id="SSF111278">
    <property type="entry name" value="SSo0622-like"/>
    <property type="match status" value="1"/>
</dbReference>
<dbReference type="PANTHER" id="PTHR48418">
    <property type="entry name" value="TRNA WYBUTOSINE-SYNTHESIZING PROTEIN 3"/>
    <property type="match status" value="1"/>
</dbReference>
<evidence type="ECO:0000256" key="6">
    <source>
        <dbReference type="ARBA" id="ARBA00022694"/>
    </source>
</evidence>
<keyword evidence="4" id="KW-0808">Transferase</keyword>
<keyword evidence="5" id="KW-0949">S-adenosyl-L-methionine</keyword>
<evidence type="ECO:0000256" key="4">
    <source>
        <dbReference type="ARBA" id="ARBA00022679"/>
    </source>
</evidence>
<dbReference type="Pfam" id="PF02676">
    <property type="entry name" value="TYW3"/>
    <property type="match status" value="1"/>
</dbReference>
<dbReference type="FunFam" id="3.30.1960.10:FF:000002">
    <property type="entry name" value="tRNA wybutosine-synthesizing protein 2/3/4"/>
    <property type="match status" value="1"/>
</dbReference>